<evidence type="ECO:0000313" key="2">
    <source>
        <dbReference type="EMBL" id="MBO0953304.1"/>
    </source>
</evidence>
<accession>A0ABS3JTG4</accession>
<reference evidence="2 3" key="1">
    <citation type="submission" date="2021-03" db="EMBL/GenBank/DDBJ databases">
        <title>Fibrella sp. HMF5405 genome sequencing and assembly.</title>
        <authorList>
            <person name="Kang H."/>
            <person name="Kim H."/>
            <person name="Bae S."/>
            <person name="Joh K."/>
        </authorList>
    </citation>
    <scope>NUCLEOTIDE SEQUENCE [LARGE SCALE GENOMIC DNA]</scope>
    <source>
        <strain evidence="2 3">HMF5405</strain>
    </source>
</reference>
<proteinExistence type="predicted"/>
<name>A0ABS3JTG4_9BACT</name>
<keyword evidence="3" id="KW-1185">Reference proteome</keyword>
<gene>
    <name evidence="2" type="ORF">J2I46_32340</name>
</gene>
<protein>
    <submittedName>
        <fullName evidence="2">Uncharacterized protein</fullName>
    </submittedName>
</protein>
<feature type="region of interest" description="Disordered" evidence="1">
    <location>
        <begin position="66"/>
        <end position="91"/>
    </location>
</feature>
<organism evidence="2 3">
    <name type="scientific">Fibrella forsythiae</name>
    <dbReference type="NCBI Taxonomy" id="2817061"/>
    <lineage>
        <taxon>Bacteria</taxon>
        <taxon>Pseudomonadati</taxon>
        <taxon>Bacteroidota</taxon>
        <taxon>Cytophagia</taxon>
        <taxon>Cytophagales</taxon>
        <taxon>Spirosomataceae</taxon>
        <taxon>Fibrella</taxon>
    </lineage>
</organism>
<dbReference type="EMBL" id="JAFMYW010000033">
    <property type="protein sequence ID" value="MBO0953304.1"/>
    <property type="molecule type" value="Genomic_DNA"/>
</dbReference>
<evidence type="ECO:0000256" key="1">
    <source>
        <dbReference type="SAM" id="MobiDB-lite"/>
    </source>
</evidence>
<sequence length="91" mass="10143">MSQPDSPRTFPQALSALSAQHGHSQFVHASFEPLTGQLVIQRSSGALSPAMQILYEGCLFARDTYQAEEPERDPFADEPGEDYPAEPYDWE</sequence>
<evidence type="ECO:0000313" key="3">
    <source>
        <dbReference type="Proteomes" id="UP000664628"/>
    </source>
</evidence>
<dbReference type="RefSeq" id="WP_207333256.1">
    <property type="nucleotide sequence ID" value="NZ_JAFMYW010000033.1"/>
</dbReference>
<dbReference type="Proteomes" id="UP000664628">
    <property type="component" value="Unassembled WGS sequence"/>
</dbReference>
<comment type="caution">
    <text evidence="2">The sequence shown here is derived from an EMBL/GenBank/DDBJ whole genome shotgun (WGS) entry which is preliminary data.</text>
</comment>